<dbReference type="AlphaFoldDB" id="A0A2K9P0K9"/>
<evidence type="ECO:0000256" key="5">
    <source>
        <dbReference type="ARBA" id="ARBA00047913"/>
    </source>
</evidence>
<dbReference type="GeneID" id="98062049"/>
<dbReference type="RefSeq" id="WP_102365056.1">
    <property type="nucleotide sequence ID" value="NZ_CP020991.1"/>
</dbReference>
<dbReference type="InterPro" id="IPR036113">
    <property type="entry name" value="Asp/Glu-ADT_sf_sub_c"/>
</dbReference>
<dbReference type="InterPro" id="IPR003837">
    <property type="entry name" value="GatC"/>
</dbReference>
<comment type="subunit">
    <text evidence="2 6">Heterotrimer of A, B and C subunits.</text>
</comment>
<keyword evidence="6" id="KW-0067">ATP-binding</keyword>
<reference evidence="7 8" key="1">
    <citation type="submission" date="2017-04" db="EMBL/GenBank/DDBJ databases">
        <title>Monoglobus pectinilyticus 14 draft genome.</title>
        <authorList>
            <person name="Kim C."/>
            <person name="Rosendale D.I."/>
            <person name="Kelly W.J."/>
            <person name="Tannock G.W."/>
            <person name="Patchett M.L."/>
            <person name="Jordens J.Z."/>
        </authorList>
    </citation>
    <scope>NUCLEOTIDE SEQUENCE [LARGE SCALE GENOMIC DNA]</scope>
    <source>
        <strain evidence="7 8">14</strain>
    </source>
</reference>
<evidence type="ECO:0000256" key="4">
    <source>
        <dbReference type="ARBA" id="ARBA00047380"/>
    </source>
</evidence>
<dbReference type="OrthoDB" id="9813938at2"/>
<dbReference type="SUPFAM" id="SSF141000">
    <property type="entry name" value="Glu-tRNAGln amidotransferase C subunit"/>
    <property type="match status" value="1"/>
</dbReference>
<dbReference type="HAMAP" id="MF_00122">
    <property type="entry name" value="GatC"/>
    <property type="match status" value="1"/>
</dbReference>
<dbReference type="Proteomes" id="UP000235589">
    <property type="component" value="Chromosome"/>
</dbReference>
<gene>
    <name evidence="6" type="primary">gatC</name>
    <name evidence="7" type="ORF">B9O19_00621</name>
</gene>
<dbReference type="KEGG" id="mpec:B9O19_00621"/>
<evidence type="ECO:0000313" key="7">
    <source>
        <dbReference type="EMBL" id="AUO18804.1"/>
    </source>
</evidence>
<comment type="catalytic activity">
    <reaction evidence="5 6">
        <text>L-glutamyl-tRNA(Gln) + L-glutamine + ATP + H2O = L-glutaminyl-tRNA(Gln) + L-glutamate + ADP + phosphate + H(+)</text>
        <dbReference type="Rhea" id="RHEA:17521"/>
        <dbReference type="Rhea" id="RHEA-COMP:9681"/>
        <dbReference type="Rhea" id="RHEA-COMP:9684"/>
        <dbReference type="ChEBI" id="CHEBI:15377"/>
        <dbReference type="ChEBI" id="CHEBI:15378"/>
        <dbReference type="ChEBI" id="CHEBI:29985"/>
        <dbReference type="ChEBI" id="CHEBI:30616"/>
        <dbReference type="ChEBI" id="CHEBI:43474"/>
        <dbReference type="ChEBI" id="CHEBI:58359"/>
        <dbReference type="ChEBI" id="CHEBI:78520"/>
        <dbReference type="ChEBI" id="CHEBI:78521"/>
        <dbReference type="ChEBI" id="CHEBI:456216"/>
    </reaction>
</comment>
<accession>A0A2K9P0K9</accession>
<dbReference type="Gene3D" id="1.10.20.60">
    <property type="entry name" value="Glu-tRNAGln amidotransferase C subunit, N-terminal domain"/>
    <property type="match status" value="1"/>
</dbReference>
<dbReference type="GO" id="GO:0016740">
    <property type="term" value="F:transferase activity"/>
    <property type="evidence" value="ECO:0007669"/>
    <property type="project" value="UniProtKB-KW"/>
</dbReference>
<organism evidence="7 8">
    <name type="scientific">Monoglobus pectinilyticus</name>
    <dbReference type="NCBI Taxonomy" id="1981510"/>
    <lineage>
        <taxon>Bacteria</taxon>
        <taxon>Bacillati</taxon>
        <taxon>Bacillota</taxon>
        <taxon>Clostridia</taxon>
        <taxon>Monoglobales</taxon>
        <taxon>Monoglobaceae</taxon>
        <taxon>Monoglobus</taxon>
    </lineage>
</organism>
<evidence type="ECO:0000256" key="3">
    <source>
        <dbReference type="ARBA" id="ARBA00024799"/>
    </source>
</evidence>
<dbReference type="GO" id="GO:0006412">
    <property type="term" value="P:translation"/>
    <property type="evidence" value="ECO:0007669"/>
    <property type="project" value="UniProtKB-UniRule"/>
</dbReference>
<comment type="catalytic activity">
    <reaction evidence="4 6">
        <text>L-aspartyl-tRNA(Asn) + L-glutamine + ATP + H2O = L-asparaginyl-tRNA(Asn) + L-glutamate + ADP + phosphate + 2 H(+)</text>
        <dbReference type="Rhea" id="RHEA:14513"/>
        <dbReference type="Rhea" id="RHEA-COMP:9674"/>
        <dbReference type="Rhea" id="RHEA-COMP:9677"/>
        <dbReference type="ChEBI" id="CHEBI:15377"/>
        <dbReference type="ChEBI" id="CHEBI:15378"/>
        <dbReference type="ChEBI" id="CHEBI:29985"/>
        <dbReference type="ChEBI" id="CHEBI:30616"/>
        <dbReference type="ChEBI" id="CHEBI:43474"/>
        <dbReference type="ChEBI" id="CHEBI:58359"/>
        <dbReference type="ChEBI" id="CHEBI:78515"/>
        <dbReference type="ChEBI" id="CHEBI:78516"/>
        <dbReference type="ChEBI" id="CHEBI:456216"/>
    </reaction>
</comment>
<proteinExistence type="inferred from homology"/>
<keyword evidence="7" id="KW-0808">Transferase</keyword>
<dbReference type="PANTHER" id="PTHR15004">
    <property type="entry name" value="GLUTAMYL-TRNA(GLN) AMIDOTRANSFERASE SUBUNIT C, MITOCHONDRIAL"/>
    <property type="match status" value="1"/>
</dbReference>
<protein>
    <recommendedName>
        <fullName evidence="6">Aspartyl/glutamyl-tRNA(Asn/Gln) amidotransferase subunit C</fullName>
        <shortName evidence="6">Asp/Glu-ADT subunit C</shortName>
        <ecNumber evidence="6">6.3.5.-</ecNumber>
    </recommendedName>
</protein>
<dbReference type="GO" id="GO:0070681">
    <property type="term" value="P:glutaminyl-tRNAGln biosynthesis via transamidation"/>
    <property type="evidence" value="ECO:0007669"/>
    <property type="project" value="TreeGrafter"/>
</dbReference>
<evidence type="ECO:0000256" key="2">
    <source>
        <dbReference type="ARBA" id="ARBA00011123"/>
    </source>
</evidence>
<comment type="similarity">
    <text evidence="1 6">Belongs to the GatC family.</text>
</comment>
<sequence>MEVTKDMVSYVAELSRLKLNDEQIENARQGLGEIIGYMDVLNNIDTEGVEPMSHAFAVKNVMREDVVKQSADRKELLANAPKSDDEAIIVPKTVE</sequence>
<keyword evidence="6" id="KW-0547">Nucleotide-binding</keyword>
<dbReference type="GO" id="GO:0005524">
    <property type="term" value="F:ATP binding"/>
    <property type="evidence" value="ECO:0007669"/>
    <property type="project" value="UniProtKB-KW"/>
</dbReference>
<dbReference type="GO" id="GO:0050566">
    <property type="term" value="F:asparaginyl-tRNA synthase (glutamine-hydrolyzing) activity"/>
    <property type="evidence" value="ECO:0007669"/>
    <property type="project" value="RHEA"/>
</dbReference>
<dbReference type="NCBIfam" id="TIGR00135">
    <property type="entry name" value="gatC"/>
    <property type="match status" value="1"/>
</dbReference>
<evidence type="ECO:0000256" key="1">
    <source>
        <dbReference type="ARBA" id="ARBA00010757"/>
    </source>
</evidence>
<keyword evidence="6" id="KW-0648">Protein biosynthesis</keyword>
<evidence type="ECO:0000256" key="6">
    <source>
        <dbReference type="HAMAP-Rule" id="MF_00122"/>
    </source>
</evidence>
<dbReference type="EC" id="6.3.5.-" evidence="6"/>
<keyword evidence="6" id="KW-0436">Ligase</keyword>
<dbReference type="Pfam" id="PF02686">
    <property type="entry name" value="GatC"/>
    <property type="match status" value="1"/>
</dbReference>
<dbReference type="PANTHER" id="PTHR15004:SF0">
    <property type="entry name" value="GLUTAMYL-TRNA(GLN) AMIDOTRANSFERASE SUBUNIT C, MITOCHONDRIAL"/>
    <property type="match status" value="1"/>
</dbReference>
<comment type="function">
    <text evidence="3 6">Allows the formation of correctly charged Asn-tRNA(Asn) or Gln-tRNA(Gln) through the transamidation of misacylated Asp-tRNA(Asn) or Glu-tRNA(Gln) in organisms which lack either or both of asparaginyl-tRNA or glutaminyl-tRNA synthetases. The reaction takes place in the presence of glutamine and ATP through an activated phospho-Asp-tRNA(Asn) or phospho-Glu-tRNA(Gln).</text>
</comment>
<name>A0A2K9P0K9_9FIRM</name>
<dbReference type="GO" id="GO:0006450">
    <property type="term" value="P:regulation of translational fidelity"/>
    <property type="evidence" value="ECO:0007669"/>
    <property type="project" value="InterPro"/>
</dbReference>
<evidence type="ECO:0000313" key="8">
    <source>
        <dbReference type="Proteomes" id="UP000235589"/>
    </source>
</evidence>
<keyword evidence="8" id="KW-1185">Reference proteome</keyword>
<dbReference type="GO" id="GO:0050567">
    <property type="term" value="F:glutaminyl-tRNA synthase (glutamine-hydrolyzing) activity"/>
    <property type="evidence" value="ECO:0007669"/>
    <property type="project" value="UniProtKB-UniRule"/>
</dbReference>
<dbReference type="EMBL" id="CP020991">
    <property type="protein sequence ID" value="AUO18804.1"/>
    <property type="molecule type" value="Genomic_DNA"/>
</dbReference>